<dbReference type="InterPro" id="IPR027417">
    <property type="entry name" value="P-loop_NTPase"/>
</dbReference>
<organism evidence="1 2">
    <name type="scientific">Reticulomyxa filosa</name>
    <dbReference type="NCBI Taxonomy" id="46433"/>
    <lineage>
        <taxon>Eukaryota</taxon>
        <taxon>Sar</taxon>
        <taxon>Rhizaria</taxon>
        <taxon>Retaria</taxon>
        <taxon>Foraminifera</taxon>
        <taxon>Monothalamids</taxon>
        <taxon>Reticulomyxidae</taxon>
        <taxon>Reticulomyxa</taxon>
    </lineage>
</organism>
<evidence type="ECO:0000313" key="1">
    <source>
        <dbReference type="EMBL" id="ETO13796.1"/>
    </source>
</evidence>
<dbReference type="AlphaFoldDB" id="X6MJG5"/>
<name>X6MJG5_RETFI</name>
<sequence>MKSYSHYHHDIVERLHINLSQLYHISLQNRGDDRMIDILRHCDNYNNELDVISLKKYMYEKYRDNGNISKQVLFFDSHFRGVLIGLGCVKCGSTSFRQTIANFLAAQQRLDQEKAWTTSQNNFNANTPRVVLYTSKREVKYWGSRSLYFDQSTKNISLPLFCMSKANEQILSNRSFNRLAVWTAWLNYLYVLETQHLQLLPLSHQQITWQYVYHEKSPAYISSINAALSLGIVSDWYAQLPLKLYVLIRDPVKRLWSDTCMKYKNWVVHPISRNLKHSIEFNQTDQDAISKIVRHHLQVSTTPGTAPHRMYALVKELFHLYYSNAMDGASSTNDNNTVLCDKTCQLENQLINAYVLVKDDRYNMVSRRIVDDGCYYVQMLIYLRVLNSRFVTEGNLKVIRSEIFFEKPKEVLHDFLLWINSKSNTSETSESNIVSAHRHYDWAQLSLAHELHTAKVDMPNEIEKWLAATTCFAMQ</sequence>
<evidence type="ECO:0000313" key="2">
    <source>
        <dbReference type="Proteomes" id="UP000023152"/>
    </source>
</evidence>
<dbReference type="Proteomes" id="UP000023152">
    <property type="component" value="Unassembled WGS sequence"/>
</dbReference>
<dbReference type="Gene3D" id="3.40.50.300">
    <property type="entry name" value="P-loop containing nucleotide triphosphate hydrolases"/>
    <property type="match status" value="1"/>
</dbReference>
<proteinExistence type="predicted"/>
<keyword evidence="2" id="KW-1185">Reference proteome</keyword>
<reference evidence="1 2" key="1">
    <citation type="journal article" date="2013" name="Curr. Biol.">
        <title>The Genome of the Foraminiferan Reticulomyxa filosa.</title>
        <authorList>
            <person name="Glockner G."/>
            <person name="Hulsmann N."/>
            <person name="Schleicher M."/>
            <person name="Noegel A.A."/>
            <person name="Eichinger L."/>
            <person name="Gallinger C."/>
            <person name="Pawlowski J."/>
            <person name="Sierra R."/>
            <person name="Euteneuer U."/>
            <person name="Pillet L."/>
            <person name="Moustafa A."/>
            <person name="Platzer M."/>
            <person name="Groth M."/>
            <person name="Szafranski K."/>
            <person name="Schliwa M."/>
        </authorList>
    </citation>
    <scope>NUCLEOTIDE SEQUENCE [LARGE SCALE GENOMIC DNA]</scope>
</reference>
<gene>
    <name evidence="1" type="ORF">RFI_23572</name>
</gene>
<comment type="caution">
    <text evidence="1">The sequence shown here is derived from an EMBL/GenBank/DDBJ whole genome shotgun (WGS) entry which is preliminary data.</text>
</comment>
<dbReference type="EMBL" id="ASPP01020382">
    <property type="protein sequence ID" value="ETO13796.1"/>
    <property type="molecule type" value="Genomic_DNA"/>
</dbReference>
<accession>X6MJG5</accession>
<protein>
    <submittedName>
        <fullName evidence="1">Uncharacterized protein</fullName>
    </submittedName>
</protein>